<accession>Q758N3</accession>
<feature type="domain" description="C2H2-type" evidence="13">
    <location>
        <begin position="292"/>
        <end position="319"/>
    </location>
</feature>
<feature type="domain" description="C2H2-type" evidence="13">
    <location>
        <begin position="119"/>
        <end position="149"/>
    </location>
</feature>
<keyword evidence="7" id="KW-0805">Transcription regulation</keyword>
<keyword evidence="8" id="KW-0238">DNA-binding</keyword>
<dbReference type="HOGENOM" id="CLU_044102_0_0_1"/>
<dbReference type="STRING" id="284811.Q758N3"/>
<dbReference type="GO" id="GO:0006357">
    <property type="term" value="P:regulation of transcription by RNA polymerase II"/>
    <property type="evidence" value="ECO:0000318"/>
    <property type="project" value="GO_Central"/>
</dbReference>
<evidence type="ECO:0000256" key="11">
    <source>
        <dbReference type="ARBA" id="ARBA00040434"/>
    </source>
</evidence>
<dbReference type="InterPro" id="IPR036236">
    <property type="entry name" value="Znf_C2H2_sf"/>
</dbReference>
<dbReference type="eggNOG" id="KOG1721">
    <property type="taxonomic scope" value="Eukaryota"/>
</dbReference>
<evidence type="ECO:0000256" key="8">
    <source>
        <dbReference type="ARBA" id="ARBA00023125"/>
    </source>
</evidence>
<keyword evidence="4" id="KW-0677">Repeat</keyword>
<proteinExistence type="predicted"/>
<feature type="domain" description="C2H2-type" evidence="13">
    <location>
        <begin position="204"/>
        <end position="234"/>
    </location>
</feature>
<gene>
    <name evidence="14" type="ORF">AGOS_AEL278W</name>
</gene>
<keyword evidence="9" id="KW-0804">Transcription</keyword>
<dbReference type="Pfam" id="PF00096">
    <property type="entry name" value="zf-C2H2"/>
    <property type="match status" value="4"/>
</dbReference>
<dbReference type="InParanoid" id="Q758N3"/>
<comment type="subcellular location">
    <subcellularLocation>
        <location evidence="1">Nucleus</location>
    </subcellularLocation>
</comment>
<keyword evidence="6" id="KW-0862">Zinc</keyword>
<keyword evidence="15" id="KW-1185">Reference proteome</keyword>
<evidence type="ECO:0000256" key="6">
    <source>
        <dbReference type="ARBA" id="ARBA00022833"/>
    </source>
</evidence>
<keyword evidence="3" id="KW-0479">Metal-binding</keyword>
<dbReference type="PROSITE" id="PS00028">
    <property type="entry name" value="ZINC_FINGER_C2H2_1"/>
    <property type="match status" value="7"/>
</dbReference>
<feature type="domain" description="C2H2-type" evidence="13">
    <location>
        <begin position="233"/>
        <end position="260"/>
    </location>
</feature>
<dbReference type="GO" id="GO:0000977">
    <property type="term" value="F:RNA polymerase II transcription regulatory region sequence-specific DNA binding"/>
    <property type="evidence" value="ECO:0000318"/>
    <property type="project" value="GO_Central"/>
</dbReference>
<keyword evidence="5 12" id="KW-0863">Zinc-finger</keyword>
<dbReference type="FunCoup" id="Q758N3">
    <property type="interactions" value="46"/>
</dbReference>
<dbReference type="FunFam" id="3.30.160.60:FF:002391">
    <property type="entry name" value="Transcription factor IIIA"/>
    <property type="match status" value="1"/>
</dbReference>
<evidence type="ECO:0000256" key="2">
    <source>
        <dbReference type="ARBA" id="ARBA00022491"/>
    </source>
</evidence>
<dbReference type="GO" id="GO:0008270">
    <property type="term" value="F:zinc ion binding"/>
    <property type="evidence" value="ECO:0007669"/>
    <property type="project" value="UniProtKB-KW"/>
</dbReference>
<protein>
    <recommendedName>
        <fullName evidence="11">Transcription factor IIIA</fullName>
    </recommendedName>
</protein>
<evidence type="ECO:0000256" key="10">
    <source>
        <dbReference type="ARBA" id="ARBA00023242"/>
    </source>
</evidence>
<reference evidence="14 15" key="1">
    <citation type="journal article" date="2004" name="Science">
        <title>The Ashbya gossypii genome as a tool for mapping the ancient Saccharomyces cerevisiae genome.</title>
        <authorList>
            <person name="Dietrich F.S."/>
            <person name="Voegeli S."/>
            <person name="Brachat S."/>
            <person name="Lerch A."/>
            <person name="Gates K."/>
            <person name="Steiner S."/>
            <person name="Mohr C."/>
            <person name="Pohlmann R."/>
            <person name="Luedi P."/>
            <person name="Choi S."/>
            <person name="Wing R.A."/>
            <person name="Flavier A."/>
            <person name="Gaffney T.D."/>
            <person name="Philippsen P."/>
        </authorList>
    </citation>
    <scope>NUCLEOTIDE SEQUENCE [LARGE SCALE GENOMIC DNA]</scope>
    <source>
        <strain evidence="15">ATCC 10895 / CBS 109.51 / FGSC 9923 / NRRL Y-1056</strain>
    </source>
</reference>
<dbReference type="PROSITE" id="PS50157">
    <property type="entry name" value="ZINC_FINGER_C2H2_2"/>
    <property type="match status" value="6"/>
</dbReference>
<feature type="domain" description="C2H2-type" evidence="13">
    <location>
        <begin position="150"/>
        <end position="177"/>
    </location>
</feature>
<sequence>MCSCQAIWSWIDQSDQSGCVLFASVAQPLGRHRNLGAPSLEQVKIGGKSSPDRAHLTIIGCAARSRGKGMEAHKLVHGLEELPVDEVTDYALSRTTSAGSTVSLSSVESTASSTRRKTHYCDYEGCYKAFTRPSLLTEHQQTAHQGIRAYQCEQCGRGFTKKSHLERHLFSHSETKPFSCTVCGKGVTTRQQLRRHEITHTKSFKCPHEGCGEAFYKHPQLRSHVLAVHEQKLTCTHCDKRFQRPYRLKTHIAKHHGPASQFRYQCTNAGCVQCFETWSALQQHLHTDHPKLPCGVCGKLCVGETGLQMHMTVHDESRVIKNWKCSVCSDTTYAKMADLLAHYMETHGDAIPKELIEHVNAESPAVVHVDEQQREDPEIVRPQKRRKNSDNTIMGSLQTEEKIRKLIESGRTGLSLLLNTAGRKKRCPYLGCSRVFKTEDKYDLHISKHKINDLKVKLLEDKLKTEAAAGKDPACG</sequence>
<evidence type="ECO:0000313" key="15">
    <source>
        <dbReference type="Proteomes" id="UP000000591"/>
    </source>
</evidence>
<dbReference type="AlphaFoldDB" id="Q758N3"/>
<dbReference type="GO" id="GO:0000981">
    <property type="term" value="F:DNA-binding transcription factor activity, RNA polymerase II-specific"/>
    <property type="evidence" value="ECO:0000318"/>
    <property type="project" value="GO_Central"/>
</dbReference>
<dbReference type="GeneID" id="4620762"/>
<evidence type="ECO:0000256" key="1">
    <source>
        <dbReference type="ARBA" id="ARBA00004123"/>
    </source>
</evidence>
<evidence type="ECO:0000256" key="3">
    <source>
        <dbReference type="ARBA" id="ARBA00022723"/>
    </source>
</evidence>
<dbReference type="GO" id="GO:0005634">
    <property type="term" value="C:nucleus"/>
    <property type="evidence" value="ECO:0000318"/>
    <property type="project" value="GO_Central"/>
</dbReference>
<dbReference type="SMART" id="SM00355">
    <property type="entry name" value="ZnF_C2H2"/>
    <property type="match status" value="9"/>
</dbReference>
<evidence type="ECO:0000256" key="5">
    <source>
        <dbReference type="ARBA" id="ARBA00022771"/>
    </source>
</evidence>
<dbReference type="Gene3D" id="3.30.160.60">
    <property type="entry name" value="Classic Zinc Finger"/>
    <property type="match status" value="6"/>
</dbReference>
<dbReference type="InterPro" id="IPR051061">
    <property type="entry name" value="Zinc_finger_trans_reg"/>
</dbReference>
<reference evidence="15" key="2">
    <citation type="journal article" date="2013" name="G3 (Bethesda)">
        <title>Genomes of Ashbya fungi isolated from insects reveal four mating-type loci, numerous translocations, lack of transposons, and distinct gene duplications.</title>
        <authorList>
            <person name="Dietrich F.S."/>
            <person name="Voegeli S."/>
            <person name="Kuo S."/>
            <person name="Philippsen P."/>
        </authorList>
    </citation>
    <scope>GENOME REANNOTATION</scope>
    <source>
        <strain evidence="15">ATCC 10895 / CBS 109.51 / FGSC 9923 / NRRL Y-1056</strain>
    </source>
</reference>
<dbReference type="FunFam" id="3.30.160.60:FF:000100">
    <property type="entry name" value="Zinc finger 45-like"/>
    <property type="match status" value="1"/>
</dbReference>
<dbReference type="OrthoDB" id="4748970at2759"/>
<dbReference type="KEGG" id="ago:AGOS_AEL278W"/>
<dbReference type="RefSeq" id="NP_984582.2">
    <property type="nucleotide sequence ID" value="NM_209935.2"/>
</dbReference>
<dbReference type="EMBL" id="AE016818">
    <property type="protein sequence ID" value="AAS52406.2"/>
    <property type="molecule type" value="Genomic_DNA"/>
</dbReference>
<organism evidence="14 15">
    <name type="scientific">Eremothecium gossypii (strain ATCC 10895 / CBS 109.51 / FGSC 9923 / NRRL Y-1056)</name>
    <name type="common">Yeast</name>
    <name type="synonym">Ashbya gossypii</name>
    <dbReference type="NCBI Taxonomy" id="284811"/>
    <lineage>
        <taxon>Eukaryota</taxon>
        <taxon>Fungi</taxon>
        <taxon>Dikarya</taxon>
        <taxon>Ascomycota</taxon>
        <taxon>Saccharomycotina</taxon>
        <taxon>Saccharomycetes</taxon>
        <taxon>Saccharomycetales</taxon>
        <taxon>Saccharomycetaceae</taxon>
        <taxon>Eremothecium</taxon>
    </lineage>
</organism>
<evidence type="ECO:0000256" key="7">
    <source>
        <dbReference type="ARBA" id="ARBA00023015"/>
    </source>
</evidence>
<dbReference type="OMA" id="SFYKHPQ"/>
<feature type="domain" description="C2H2-type" evidence="13">
    <location>
        <begin position="178"/>
        <end position="205"/>
    </location>
</feature>
<dbReference type="InterPro" id="IPR013087">
    <property type="entry name" value="Znf_C2H2_type"/>
</dbReference>
<dbReference type="PANTHER" id="PTHR46179">
    <property type="entry name" value="ZINC FINGER PROTEIN"/>
    <property type="match status" value="1"/>
</dbReference>
<dbReference type="Proteomes" id="UP000000591">
    <property type="component" value="Chromosome V"/>
</dbReference>
<evidence type="ECO:0000256" key="4">
    <source>
        <dbReference type="ARBA" id="ARBA00022737"/>
    </source>
</evidence>
<evidence type="ECO:0000256" key="9">
    <source>
        <dbReference type="ARBA" id="ARBA00023163"/>
    </source>
</evidence>
<dbReference type="SUPFAM" id="SSF57667">
    <property type="entry name" value="beta-beta-alpha zinc fingers"/>
    <property type="match status" value="4"/>
</dbReference>
<evidence type="ECO:0000256" key="12">
    <source>
        <dbReference type="PROSITE-ProRule" id="PRU00042"/>
    </source>
</evidence>
<name>Q758N3_EREGS</name>
<keyword evidence="2" id="KW-0678">Repressor</keyword>
<keyword evidence="10" id="KW-0539">Nucleus</keyword>
<evidence type="ECO:0000259" key="13">
    <source>
        <dbReference type="PROSITE" id="PS50157"/>
    </source>
</evidence>
<evidence type="ECO:0000313" key="14">
    <source>
        <dbReference type="EMBL" id="AAS52406.2"/>
    </source>
</evidence>
<dbReference type="PANTHER" id="PTHR46179:SF13">
    <property type="entry name" value="C2H2-TYPE DOMAIN-CONTAINING PROTEIN"/>
    <property type="match status" value="1"/>
</dbReference>
<dbReference type="Pfam" id="PF13894">
    <property type="entry name" value="zf-C2H2_4"/>
    <property type="match status" value="1"/>
</dbReference>